<feature type="region of interest" description="Disordered" evidence="1">
    <location>
        <begin position="1"/>
        <end position="34"/>
    </location>
</feature>
<comment type="caution">
    <text evidence="2">The sequence shown here is derived from an EMBL/GenBank/DDBJ whole genome shotgun (WGS) entry which is preliminary data.</text>
</comment>
<dbReference type="AlphaFoldDB" id="A0A834GB92"/>
<dbReference type="Proteomes" id="UP000626092">
    <property type="component" value="Unassembled WGS sequence"/>
</dbReference>
<evidence type="ECO:0000313" key="3">
    <source>
        <dbReference type="Proteomes" id="UP000626092"/>
    </source>
</evidence>
<gene>
    <name evidence="2" type="ORF">RHSIM_Rhsim10G0109200</name>
</gene>
<keyword evidence="3" id="KW-1185">Reference proteome</keyword>
<evidence type="ECO:0000256" key="1">
    <source>
        <dbReference type="SAM" id="MobiDB-lite"/>
    </source>
</evidence>
<protein>
    <submittedName>
        <fullName evidence="2">Uncharacterized protein</fullName>
    </submittedName>
</protein>
<feature type="region of interest" description="Disordered" evidence="1">
    <location>
        <begin position="82"/>
        <end position="113"/>
    </location>
</feature>
<dbReference type="EMBL" id="WJXA01000010">
    <property type="protein sequence ID" value="KAF7130166.1"/>
    <property type="molecule type" value="Genomic_DNA"/>
</dbReference>
<feature type="compositionally biased region" description="Basic residues" evidence="1">
    <location>
        <begin position="95"/>
        <end position="107"/>
    </location>
</feature>
<accession>A0A834GB92</accession>
<sequence length="113" mass="13274">MATKTEGPGGNDHGWRRRAVRRRRSASRRAEKDKARKRRILMVLLVYKPFKCKEPYRGTQGDEDRVICYDLEGHLMLRPWMATKTEGPGGNDHGWRRRAVRRRRSASRRAGEE</sequence>
<proteinExistence type="predicted"/>
<organism evidence="2 3">
    <name type="scientific">Rhododendron simsii</name>
    <name type="common">Sims's rhododendron</name>
    <dbReference type="NCBI Taxonomy" id="118357"/>
    <lineage>
        <taxon>Eukaryota</taxon>
        <taxon>Viridiplantae</taxon>
        <taxon>Streptophyta</taxon>
        <taxon>Embryophyta</taxon>
        <taxon>Tracheophyta</taxon>
        <taxon>Spermatophyta</taxon>
        <taxon>Magnoliopsida</taxon>
        <taxon>eudicotyledons</taxon>
        <taxon>Gunneridae</taxon>
        <taxon>Pentapetalae</taxon>
        <taxon>asterids</taxon>
        <taxon>Ericales</taxon>
        <taxon>Ericaceae</taxon>
        <taxon>Ericoideae</taxon>
        <taxon>Rhodoreae</taxon>
        <taxon>Rhododendron</taxon>
    </lineage>
</organism>
<evidence type="ECO:0000313" key="2">
    <source>
        <dbReference type="EMBL" id="KAF7130166.1"/>
    </source>
</evidence>
<name>A0A834GB92_RHOSS</name>
<reference evidence="2" key="1">
    <citation type="submission" date="2019-11" db="EMBL/GenBank/DDBJ databases">
        <authorList>
            <person name="Liu Y."/>
            <person name="Hou J."/>
            <person name="Li T.-Q."/>
            <person name="Guan C.-H."/>
            <person name="Wu X."/>
            <person name="Wu H.-Z."/>
            <person name="Ling F."/>
            <person name="Zhang R."/>
            <person name="Shi X.-G."/>
            <person name="Ren J.-P."/>
            <person name="Chen E.-F."/>
            <person name="Sun J.-M."/>
        </authorList>
    </citation>
    <scope>NUCLEOTIDE SEQUENCE</scope>
    <source>
        <strain evidence="2">Adult_tree_wgs_1</strain>
        <tissue evidence="2">Leaves</tissue>
    </source>
</reference>
<feature type="compositionally biased region" description="Basic residues" evidence="1">
    <location>
        <begin position="15"/>
        <end position="27"/>
    </location>
</feature>